<dbReference type="InterPro" id="IPR050624">
    <property type="entry name" value="HTH-type_Tx_Regulator"/>
</dbReference>
<dbReference type="PRINTS" id="PR00455">
    <property type="entry name" value="HTHTETR"/>
</dbReference>
<dbReference type="Gene3D" id="1.10.10.60">
    <property type="entry name" value="Homeodomain-like"/>
    <property type="match status" value="1"/>
</dbReference>
<evidence type="ECO:0000259" key="3">
    <source>
        <dbReference type="PROSITE" id="PS50977"/>
    </source>
</evidence>
<keyword evidence="1 2" id="KW-0238">DNA-binding</keyword>
<organism evidence="4 5">
    <name type="scientific">Streptomyces rimosus subsp. rimosus</name>
    <dbReference type="NCBI Taxonomy" id="132474"/>
    <lineage>
        <taxon>Bacteria</taxon>
        <taxon>Bacillati</taxon>
        <taxon>Actinomycetota</taxon>
        <taxon>Actinomycetes</taxon>
        <taxon>Kitasatosporales</taxon>
        <taxon>Streptomycetaceae</taxon>
        <taxon>Streptomyces</taxon>
    </lineage>
</organism>
<dbReference type="Pfam" id="PF00440">
    <property type="entry name" value="TetR_N"/>
    <property type="match status" value="1"/>
</dbReference>
<dbReference type="SUPFAM" id="SSF46689">
    <property type="entry name" value="Homeodomain-like"/>
    <property type="match status" value="1"/>
</dbReference>
<evidence type="ECO:0000256" key="2">
    <source>
        <dbReference type="PROSITE-ProRule" id="PRU00335"/>
    </source>
</evidence>
<dbReference type="PANTHER" id="PTHR43479">
    <property type="entry name" value="ACREF/ENVCD OPERON REPRESSOR-RELATED"/>
    <property type="match status" value="1"/>
</dbReference>
<gene>
    <name evidence="4" type="primary">ttgR1</name>
    <name evidence="4" type="ORF">SRIMR7_13175</name>
</gene>
<dbReference type="Proteomes" id="UP000829494">
    <property type="component" value="Chromosome"/>
</dbReference>
<keyword evidence="5" id="KW-1185">Reference proteome</keyword>
<dbReference type="InterPro" id="IPR001647">
    <property type="entry name" value="HTH_TetR"/>
</dbReference>
<evidence type="ECO:0000313" key="5">
    <source>
        <dbReference type="Proteomes" id="UP000829494"/>
    </source>
</evidence>
<dbReference type="GeneID" id="66857804"/>
<dbReference type="Gene3D" id="1.10.357.10">
    <property type="entry name" value="Tetracycline Repressor, domain 2"/>
    <property type="match status" value="1"/>
</dbReference>
<dbReference type="InterPro" id="IPR009057">
    <property type="entry name" value="Homeodomain-like_sf"/>
</dbReference>
<dbReference type="RefSeq" id="WP_003985338.1">
    <property type="nucleotide sequence ID" value="NZ_CP043497.1"/>
</dbReference>
<dbReference type="PANTHER" id="PTHR43479:SF11">
    <property type="entry name" value="ACREF_ENVCD OPERON REPRESSOR-RELATED"/>
    <property type="match status" value="1"/>
</dbReference>
<dbReference type="PROSITE" id="PS50977">
    <property type="entry name" value="HTH_TETR_2"/>
    <property type="match status" value="1"/>
</dbReference>
<dbReference type="SUPFAM" id="SSF48498">
    <property type="entry name" value="Tetracyclin repressor-like, C-terminal domain"/>
    <property type="match status" value="1"/>
</dbReference>
<accession>A0ABY3YYI1</accession>
<evidence type="ECO:0000256" key="1">
    <source>
        <dbReference type="ARBA" id="ARBA00023125"/>
    </source>
</evidence>
<dbReference type="EMBL" id="CP094298">
    <property type="protein sequence ID" value="UNZ03101.1"/>
    <property type="molecule type" value="Genomic_DNA"/>
</dbReference>
<feature type="DNA-binding region" description="H-T-H motif" evidence="2">
    <location>
        <begin position="31"/>
        <end position="50"/>
    </location>
</feature>
<dbReference type="InterPro" id="IPR036271">
    <property type="entry name" value="Tet_transcr_reg_TetR-rel_C_sf"/>
</dbReference>
<protein>
    <submittedName>
        <fullName evidence="4">HTH-type transcriptional regulator TtgR</fullName>
    </submittedName>
</protein>
<evidence type="ECO:0000313" key="4">
    <source>
        <dbReference type="EMBL" id="UNZ03101.1"/>
    </source>
</evidence>
<reference evidence="4 5" key="1">
    <citation type="submission" date="2022-03" db="EMBL/GenBank/DDBJ databases">
        <title>Complete genome of Streptomyces rimosus ssp. rimosus R7 (=ATCC 10970).</title>
        <authorList>
            <person name="Beganovic S."/>
            <person name="Ruckert C."/>
            <person name="Busche T."/>
            <person name="Kalinowski J."/>
            <person name="Wittmann C."/>
        </authorList>
    </citation>
    <scope>NUCLEOTIDE SEQUENCE [LARGE SCALE GENOMIC DNA]</scope>
    <source>
        <strain evidence="4 5">R7</strain>
    </source>
</reference>
<sequence>MKRAEQASETRAALIEAAKRLFATRGYLNTKVTDITAAAGRAAGSFYNHFAGKEELLKALLDELAAVSDRFADAEGHMSDFTDPDAIRYHVAVYWRMQREHAPTMLALRQAALVSEDFARTLEQFRRAQAADLADHLARVQNLPASVETTLTLMSAMMEAPAQLLHELPEEEAVEAATRFIYRALNGRDHPQRG</sequence>
<name>A0ABY3YYI1_STRRM</name>
<feature type="domain" description="HTH tetR-type" evidence="3">
    <location>
        <begin position="8"/>
        <end position="68"/>
    </location>
</feature>
<proteinExistence type="predicted"/>